<reference evidence="2" key="1">
    <citation type="journal article" date="2020" name="Mol. Biol.">
        <title>Life and death of selfish genes: comparative genomics reveals the dynamic evolution of cytoplasmic incompatibility.</title>
        <authorList>
            <person name="Martinez J."/>
            <person name="Klasson L."/>
            <person name="Welch J."/>
            <person name="Jiggins F.M."/>
        </authorList>
    </citation>
    <scope>NUCLEOTIDE SEQUENCE [LARGE SCALE GENOMIC DNA]</scope>
</reference>
<evidence type="ECO:0000313" key="1">
    <source>
        <dbReference type="EMBL" id="QMV45908.1"/>
    </source>
</evidence>
<dbReference type="AlphaFoldDB" id="A0A7G5C9M4"/>
<dbReference type="RefSeq" id="WP_182159745.1">
    <property type="nucleotide sequence ID" value="NZ_CP050531.1"/>
</dbReference>
<evidence type="ECO:0000313" key="2">
    <source>
        <dbReference type="Proteomes" id="UP000515744"/>
    </source>
</evidence>
<gene>
    <name evidence="1" type="ORF">HC358_02190</name>
</gene>
<name>A0A7G5C9M4_WOLPI</name>
<accession>A0A7G5C9M4</accession>
<proteinExistence type="predicted"/>
<organism evidence="1 2">
    <name type="scientific">Wolbachia pipientis</name>
    <dbReference type="NCBI Taxonomy" id="955"/>
    <lineage>
        <taxon>Bacteria</taxon>
        <taxon>Pseudomonadati</taxon>
        <taxon>Pseudomonadota</taxon>
        <taxon>Alphaproteobacteria</taxon>
        <taxon>Rickettsiales</taxon>
        <taxon>Anaplasmataceae</taxon>
        <taxon>Wolbachieae</taxon>
        <taxon>Wolbachia</taxon>
    </lineage>
</organism>
<dbReference type="EMBL" id="CP050531">
    <property type="protein sequence ID" value="QMV45908.1"/>
    <property type="molecule type" value="Genomic_DNA"/>
</dbReference>
<protein>
    <submittedName>
        <fullName evidence="1">Uncharacterized protein</fullName>
    </submittedName>
</protein>
<sequence>MTHNFFPSSCTSADTACVIDPWCCIRLNIKIPPCLKPDPEPKQPVDLSKLAITINPVTGDILDSATGQSTGKNFKECTEIIQNTKNDLEINSKGKLVGSCENSPSCDACVEAINSSVFSVHDMSVPEGAVDII</sequence>
<dbReference type="Proteomes" id="UP000515744">
    <property type="component" value="Chromosome"/>
</dbReference>
<reference evidence="1 2" key="2">
    <citation type="journal article" date="2020" name="Mol. Biol. Evol.">
        <title>Life and death of selfish genes: comparative genomics reveals the dynamic evolution of cytoplasmic incompatibility.</title>
        <authorList>
            <person name="Martinez J."/>
            <person name="Klasson L."/>
            <person name="Welch J."/>
            <person name="Jiggins F.M."/>
        </authorList>
    </citation>
    <scope>NUCLEOTIDE SEQUENCE [LARGE SCALE GENOMIC DNA]</scope>
    <source>
        <strain evidence="1">WStv</strain>
    </source>
</reference>